<dbReference type="FunFam" id="3.10.20.740:FF:000004">
    <property type="entry name" value="NADH-quinone oxidoreductase"/>
    <property type="match status" value="1"/>
</dbReference>
<proteinExistence type="inferred from homology"/>
<keyword evidence="6" id="KW-0479">Metal-binding</keyword>
<keyword evidence="7" id="KW-1278">Translocase</keyword>
<evidence type="ECO:0000313" key="17">
    <source>
        <dbReference type="Proteomes" id="UP000179129"/>
    </source>
</evidence>
<comment type="similarity">
    <text evidence="3">Belongs to the complex I 75 kDa subunit family.</text>
</comment>
<dbReference type="InterPro" id="IPR019574">
    <property type="entry name" value="NADH_UbQ_OxRdtase_Gsu_4Fe4S-bd"/>
</dbReference>
<gene>
    <name evidence="16" type="ORF">A3F83_02530</name>
</gene>
<dbReference type="InterPro" id="IPR001041">
    <property type="entry name" value="2Fe-2S_ferredoxin-type"/>
</dbReference>
<evidence type="ECO:0000256" key="1">
    <source>
        <dbReference type="ARBA" id="ARBA00001966"/>
    </source>
</evidence>
<dbReference type="GO" id="GO:0051539">
    <property type="term" value="F:4 iron, 4 sulfur cluster binding"/>
    <property type="evidence" value="ECO:0007669"/>
    <property type="project" value="UniProtKB-KW"/>
</dbReference>
<dbReference type="Proteomes" id="UP000179129">
    <property type="component" value="Unassembled WGS sequence"/>
</dbReference>
<accession>A0A1F5YSU6</accession>
<dbReference type="Pfam" id="PF10588">
    <property type="entry name" value="NADH-G_4Fe-4S_3"/>
    <property type="match status" value="1"/>
</dbReference>
<dbReference type="PIRSF" id="PIRSF000309">
    <property type="entry name" value="NAD_red_hyd_HoxU"/>
    <property type="match status" value="1"/>
</dbReference>
<name>A0A1F5YSU6_9BACT</name>
<dbReference type="GO" id="GO:0042773">
    <property type="term" value="P:ATP synthesis coupled electron transport"/>
    <property type="evidence" value="ECO:0007669"/>
    <property type="project" value="InterPro"/>
</dbReference>
<dbReference type="Pfam" id="PF22117">
    <property type="entry name" value="Fer4_Nqo3"/>
    <property type="match status" value="1"/>
</dbReference>
<evidence type="ECO:0000256" key="2">
    <source>
        <dbReference type="ARBA" id="ARBA00004370"/>
    </source>
</evidence>
<comment type="subcellular location">
    <subcellularLocation>
        <location evidence="2">Membrane</location>
    </subcellularLocation>
</comment>
<evidence type="ECO:0000259" key="15">
    <source>
        <dbReference type="PROSITE" id="PS51839"/>
    </source>
</evidence>
<dbReference type="GO" id="GO:0016491">
    <property type="term" value="F:oxidoreductase activity"/>
    <property type="evidence" value="ECO:0007669"/>
    <property type="project" value="InterPro"/>
</dbReference>
<dbReference type="InterPro" id="IPR050157">
    <property type="entry name" value="PSI_iron-sulfur_center"/>
</dbReference>
<evidence type="ECO:0000259" key="13">
    <source>
        <dbReference type="PROSITE" id="PS51085"/>
    </source>
</evidence>
<dbReference type="SUPFAM" id="SSF54862">
    <property type="entry name" value="4Fe-4S ferredoxins"/>
    <property type="match status" value="1"/>
</dbReference>
<comment type="cofactor">
    <cofactor evidence="1">
        <name>[4Fe-4S] cluster</name>
        <dbReference type="ChEBI" id="CHEBI:49883"/>
    </cofactor>
</comment>
<protein>
    <submittedName>
        <fullName evidence="16">NADP oxidoreductase</fullName>
    </submittedName>
</protein>
<evidence type="ECO:0000256" key="12">
    <source>
        <dbReference type="ARBA" id="ARBA00034078"/>
    </source>
</evidence>
<feature type="domain" description="4Fe-4S ferredoxin-type" evidence="14">
    <location>
        <begin position="138"/>
        <end position="156"/>
    </location>
</feature>
<evidence type="ECO:0000256" key="7">
    <source>
        <dbReference type="ARBA" id="ARBA00022967"/>
    </source>
</evidence>
<dbReference type="GO" id="GO:0051537">
    <property type="term" value="F:2 iron, 2 sulfur cluster binding"/>
    <property type="evidence" value="ECO:0007669"/>
    <property type="project" value="UniProtKB-KW"/>
</dbReference>
<comment type="cofactor">
    <cofactor evidence="12">
        <name>[2Fe-2S] cluster</name>
        <dbReference type="ChEBI" id="CHEBI:190135"/>
    </cofactor>
</comment>
<organism evidence="16 17">
    <name type="scientific">Candidatus Glassbacteria bacterium RIFCSPLOWO2_12_FULL_58_11</name>
    <dbReference type="NCBI Taxonomy" id="1817867"/>
    <lineage>
        <taxon>Bacteria</taxon>
        <taxon>Candidatus Glassiibacteriota</taxon>
    </lineage>
</organism>
<dbReference type="InterPro" id="IPR017896">
    <property type="entry name" value="4Fe4S_Fe-S-bd"/>
</dbReference>
<dbReference type="CDD" id="cd00207">
    <property type="entry name" value="fer2"/>
    <property type="match status" value="1"/>
</dbReference>
<dbReference type="GO" id="GO:0016020">
    <property type="term" value="C:membrane"/>
    <property type="evidence" value="ECO:0007669"/>
    <property type="project" value="UniProtKB-SubCell"/>
</dbReference>
<evidence type="ECO:0000313" key="16">
    <source>
        <dbReference type="EMBL" id="OGG03288.1"/>
    </source>
</evidence>
<keyword evidence="10" id="KW-0520">NAD</keyword>
<dbReference type="SMART" id="SM00929">
    <property type="entry name" value="NADH-G_4Fe-4S_3"/>
    <property type="match status" value="1"/>
</dbReference>
<dbReference type="GO" id="GO:0046872">
    <property type="term" value="F:metal ion binding"/>
    <property type="evidence" value="ECO:0007669"/>
    <property type="project" value="UniProtKB-KW"/>
</dbReference>
<keyword evidence="4" id="KW-0004">4Fe-4S</keyword>
<keyword evidence="5" id="KW-0001">2Fe-2S</keyword>
<evidence type="ECO:0000256" key="11">
    <source>
        <dbReference type="ARBA" id="ARBA00023136"/>
    </source>
</evidence>
<dbReference type="InterPro" id="IPR016214">
    <property type="entry name" value="NAD-red_Hydgase_HoxS_gsu"/>
</dbReference>
<sequence length="237" mass="26019">MSDKIKFLMEGKECTGKPGQSILQAADDNGVYIPRLCYHPDLKPGGSCRVCTVNVNGRNMAACTTPVADGMVILNETEELRDLRRALVEMLFIEGNHYCPFCEKSGNCELQALAYRLKIMAPRFPYMFPERKLDATHPAIFIDGNRCIQCGRCVRAAEEVDHKPILGFIGRGVAMRIKAGSSKGLAGVEIGPEDACVKVCPVGSIIVRETAYRTPIGKRTYDHQPIGSDIEARAPES</sequence>
<evidence type="ECO:0000256" key="5">
    <source>
        <dbReference type="ARBA" id="ARBA00022714"/>
    </source>
</evidence>
<evidence type="ECO:0000256" key="9">
    <source>
        <dbReference type="ARBA" id="ARBA00023014"/>
    </source>
</evidence>
<keyword evidence="8" id="KW-0408">Iron</keyword>
<dbReference type="AlphaFoldDB" id="A0A1F5YSU6"/>
<comment type="caution">
    <text evidence="16">The sequence shown here is derived from an EMBL/GenBank/DDBJ whole genome shotgun (WGS) entry which is preliminary data.</text>
</comment>
<dbReference type="PROSITE" id="PS51085">
    <property type="entry name" value="2FE2S_FER_2"/>
    <property type="match status" value="1"/>
</dbReference>
<evidence type="ECO:0000256" key="6">
    <source>
        <dbReference type="ARBA" id="ARBA00022723"/>
    </source>
</evidence>
<dbReference type="Pfam" id="PF13510">
    <property type="entry name" value="Fer2_4"/>
    <property type="match status" value="1"/>
</dbReference>
<dbReference type="PROSITE" id="PS00641">
    <property type="entry name" value="COMPLEX1_75K_1"/>
    <property type="match status" value="1"/>
</dbReference>
<keyword evidence="9" id="KW-0411">Iron-sulfur</keyword>
<evidence type="ECO:0000256" key="4">
    <source>
        <dbReference type="ARBA" id="ARBA00022485"/>
    </source>
</evidence>
<evidence type="ECO:0000256" key="8">
    <source>
        <dbReference type="ARBA" id="ARBA00023004"/>
    </source>
</evidence>
<dbReference type="STRING" id="1817867.A3F83_02530"/>
<dbReference type="PANTHER" id="PTHR24960:SF84">
    <property type="entry name" value="HYDROGENASE SUBUNIT"/>
    <property type="match status" value="1"/>
</dbReference>
<dbReference type="Gene3D" id="3.30.70.20">
    <property type="match status" value="1"/>
</dbReference>
<reference evidence="16 17" key="1">
    <citation type="journal article" date="2016" name="Nat. Commun.">
        <title>Thousands of microbial genomes shed light on interconnected biogeochemical processes in an aquifer system.</title>
        <authorList>
            <person name="Anantharaman K."/>
            <person name="Brown C.T."/>
            <person name="Hug L.A."/>
            <person name="Sharon I."/>
            <person name="Castelle C.J."/>
            <person name="Probst A.J."/>
            <person name="Thomas B.C."/>
            <person name="Singh A."/>
            <person name="Wilkins M.J."/>
            <person name="Karaoz U."/>
            <person name="Brodie E.L."/>
            <person name="Williams K.H."/>
            <person name="Hubbard S.S."/>
            <person name="Banfield J.F."/>
        </authorList>
    </citation>
    <scope>NUCLEOTIDE SEQUENCE [LARGE SCALE GENOMIC DNA]</scope>
</reference>
<evidence type="ECO:0000256" key="10">
    <source>
        <dbReference type="ARBA" id="ARBA00023027"/>
    </source>
</evidence>
<dbReference type="PROSITE" id="PS00642">
    <property type="entry name" value="COMPLEX1_75K_2"/>
    <property type="match status" value="1"/>
</dbReference>
<dbReference type="InterPro" id="IPR054351">
    <property type="entry name" value="NADH_UbQ_OxRdtase_ferredoxin"/>
</dbReference>
<dbReference type="Gene3D" id="3.10.20.740">
    <property type="match status" value="1"/>
</dbReference>
<feature type="domain" description="4Fe-4S His(Cys)3-ligated-type" evidence="15">
    <location>
        <begin position="79"/>
        <end position="118"/>
    </location>
</feature>
<feature type="domain" description="2Fe-2S ferredoxin-type" evidence="13">
    <location>
        <begin position="3"/>
        <end position="79"/>
    </location>
</feature>
<evidence type="ECO:0000256" key="3">
    <source>
        <dbReference type="ARBA" id="ARBA00005404"/>
    </source>
</evidence>
<dbReference type="PROSITE" id="PS51379">
    <property type="entry name" value="4FE4S_FER_2"/>
    <property type="match status" value="1"/>
</dbReference>
<dbReference type="SUPFAM" id="SSF54292">
    <property type="entry name" value="2Fe-2S ferredoxin-like"/>
    <property type="match status" value="1"/>
</dbReference>
<evidence type="ECO:0000259" key="14">
    <source>
        <dbReference type="PROSITE" id="PS51379"/>
    </source>
</evidence>
<dbReference type="PROSITE" id="PS51839">
    <property type="entry name" value="4FE4S_HC3"/>
    <property type="match status" value="1"/>
</dbReference>
<keyword evidence="11" id="KW-0472">Membrane</keyword>
<dbReference type="GO" id="GO:0008137">
    <property type="term" value="F:NADH dehydrogenase (ubiquinone) activity"/>
    <property type="evidence" value="ECO:0007669"/>
    <property type="project" value="InterPro"/>
</dbReference>
<dbReference type="InterPro" id="IPR036010">
    <property type="entry name" value="2Fe-2S_ferredoxin-like_sf"/>
</dbReference>
<dbReference type="PANTHER" id="PTHR24960">
    <property type="entry name" value="PHOTOSYSTEM I IRON-SULFUR CENTER-RELATED"/>
    <property type="match status" value="1"/>
</dbReference>
<dbReference type="InterPro" id="IPR000283">
    <property type="entry name" value="NADH_UbQ_OxRdtase_75kDa_su_CS"/>
</dbReference>
<dbReference type="EMBL" id="MFIX01000153">
    <property type="protein sequence ID" value="OGG03288.1"/>
    <property type="molecule type" value="Genomic_DNA"/>
</dbReference>